<proteinExistence type="predicted"/>
<feature type="transmembrane region" description="Helical" evidence="1">
    <location>
        <begin position="12"/>
        <end position="31"/>
    </location>
</feature>
<dbReference type="Proteomes" id="UP000309885">
    <property type="component" value="Unassembled WGS sequence"/>
</dbReference>
<comment type="caution">
    <text evidence="3">The sequence shown here is derived from an EMBL/GenBank/DDBJ whole genome shotgun (WGS) entry which is preliminary data.</text>
</comment>
<dbReference type="GeneID" id="93269285"/>
<sequence>MSRVMNWVKVPRNTIICWSVFVTLLLPWVFPLLHLSTAIRVGVLFILINMLSAWWIGKMIRRHHLGWWWLLVLPVLFTLMVLWRYKWYGYFFPPIYIVLSCLAMAKD</sequence>
<dbReference type="EMBL" id="VBWO01000002">
    <property type="protein sequence ID" value="TLF41259.1"/>
    <property type="molecule type" value="Genomic_DNA"/>
</dbReference>
<organism evidence="3 4">
    <name type="scientific">Lacticaseibacillus zeae</name>
    <name type="common">Lactobacillus zeae</name>
    <dbReference type="NCBI Taxonomy" id="57037"/>
    <lineage>
        <taxon>Bacteria</taxon>
        <taxon>Bacillati</taxon>
        <taxon>Bacillota</taxon>
        <taxon>Bacilli</taxon>
        <taxon>Lactobacillales</taxon>
        <taxon>Lactobacillaceae</taxon>
        <taxon>Lacticaseibacillus</taxon>
    </lineage>
</organism>
<dbReference type="EMBL" id="VBWN01000002">
    <property type="protein sequence ID" value="TLF42734.1"/>
    <property type="molecule type" value="Genomic_DNA"/>
</dbReference>
<evidence type="ECO:0000313" key="5">
    <source>
        <dbReference type="Proteomes" id="UP000309885"/>
    </source>
</evidence>
<reference evidence="4 5" key="1">
    <citation type="submission" date="2019-05" db="EMBL/GenBank/DDBJ databases">
        <title>Genome-based reclassification of Lactobacillus casei as Lactobacillus casei subsp. casei. subsp.nov., description of Lactobacillus casei subsp. zeae subsp. nov., and emended description of Lactobacillus casei.</title>
        <authorList>
            <person name="Huang C.-H."/>
        </authorList>
    </citation>
    <scope>NUCLEOTIDE SEQUENCE [LARGE SCALE GENOMIC DNA]</scope>
    <source>
        <strain evidence="2 5">CRBIP24.44</strain>
        <strain evidence="3 4">CRBIP24.58</strain>
    </source>
</reference>
<feature type="transmembrane region" description="Helical" evidence="1">
    <location>
        <begin position="37"/>
        <end position="56"/>
    </location>
</feature>
<dbReference type="AlphaFoldDB" id="A0A5R8LZF0"/>
<evidence type="ECO:0000256" key="1">
    <source>
        <dbReference type="SAM" id="Phobius"/>
    </source>
</evidence>
<accession>A0A5R8LZF0</accession>
<feature type="transmembrane region" description="Helical" evidence="1">
    <location>
        <begin position="88"/>
        <end position="105"/>
    </location>
</feature>
<evidence type="ECO:0000313" key="4">
    <source>
        <dbReference type="Proteomes" id="UP000307781"/>
    </source>
</evidence>
<protein>
    <submittedName>
        <fullName evidence="3">Uncharacterized protein</fullName>
    </submittedName>
</protein>
<evidence type="ECO:0000313" key="2">
    <source>
        <dbReference type="EMBL" id="TLF41259.1"/>
    </source>
</evidence>
<dbReference type="Proteomes" id="UP000307781">
    <property type="component" value="Unassembled WGS sequence"/>
</dbReference>
<keyword evidence="1" id="KW-0472">Membrane</keyword>
<dbReference type="RefSeq" id="WP_010488162.1">
    <property type="nucleotide sequence ID" value="NZ_CABMJL010000009.1"/>
</dbReference>
<feature type="transmembrane region" description="Helical" evidence="1">
    <location>
        <begin position="65"/>
        <end position="82"/>
    </location>
</feature>
<keyword evidence="1" id="KW-0812">Transmembrane</keyword>
<name>A0A5R8LZF0_LACZE</name>
<evidence type="ECO:0000313" key="3">
    <source>
        <dbReference type="EMBL" id="TLF42734.1"/>
    </source>
</evidence>
<keyword evidence="1" id="KW-1133">Transmembrane helix</keyword>
<gene>
    <name evidence="3" type="ORF">FEI14_03685</name>
    <name evidence="2" type="ORF">FEI15_03325</name>
</gene>